<evidence type="ECO:0000256" key="1">
    <source>
        <dbReference type="HAMAP-Rule" id="MF_00691"/>
    </source>
</evidence>
<proteinExistence type="inferred from homology"/>
<comment type="function">
    <text evidence="1">Catalyzes the cleavage of 5-oxoproline to form L-glutamate coupled to the hydrolysis of ATP to ADP and inorganic phosphate.</text>
</comment>
<comment type="subunit">
    <text evidence="1">Forms a complex composed of PxpA, PxpB and PxpC.</text>
</comment>
<gene>
    <name evidence="1" type="primary">pxpA</name>
    <name evidence="2" type="ORF">ODE01S_07550</name>
</gene>
<dbReference type="RefSeq" id="WP_147146023.1">
    <property type="nucleotide sequence ID" value="NZ_BJXN01000004.1"/>
</dbReference>
<protein>
    <recommendedName>
        <fullName evidence="1">5-oxoprolinase subunit A</fullName>
        <shortName evidence="1">5-OPase subunit A</shortName>
        <ecNumber evidence="1">3.5.2.9</ecNumber>
    </recommendedName>
    <alternativeName>
        <fullName evidence="1">5-oxoprolinase (ATP-hydrolyzing) subunit A</fullName>
    </alternativeName>
</protein>
<dbReference type="AlphaFoldDB" id="A0A511RI47"/>
<comment type="catalytic activity">
    <reaction evidence="1">
        <text>5-oxo-L-proline + ATP + 2 H2O = L-glutamate + ADP + phosphate + H(+)</text>
        <dbReference type="Rhea" id="RHEA:10348"/>
        <dbReference type="ChEBI" id="CHEBI:15377"/>
        <dbReference type="ChEBI" id="CHEBI:15378"/>
        <dbReference type="ChEBI" id="CHEBI:29985"/>
        <dbReference type="ChEBI" id="CHEBI:30616"/>
        <dbReference type="ChEBI" id="CHEBI:43474"/>
        <dbReference type="ChEBI" id="CHEBI:58402"/>
        <dbReference type="ChEBI" id="CHEBI:456216"/>
        <dbReference type="EC" id="3.5.2.9"/>
    </reaction>
</comment>
<dbReference type="EC" id="3.5.2.9" evidence="1"/>
<dbReference type="GO" id="GO:0005975">
    <property type="term" value="P:carbohydrate metabolic process"/>
    <property type="evidence" value="ECO:0007669"/>
    <property type="project" value="InterPro"/>
</dbReference>
<dbReference type="GO" id="GO:0005524">
    <property type="term" value="F:ATP binding"/>
    <property type="evidence" value="ECO:0007669"/>
    <property type="project" value="UniProtKB-UniRule"/>
</dbReference>
<dbReference type="Proteomes" id="UP000321827">
    <property type="component" value="Unassembled WGS sequence"/>
</dbReference>
<organism evidence="2 3">
    <name type="scientific">Oceanithermus desulfurans NBRC 100063</name>
    <dbReference type="NCBI Taxonomy" id="1227550"/>
    <lineage>
        <taxon>Bacteria</taxon>
        <taxon>Thermotogati</taxon>
        <taxon>Deinococcota</taxon>
        <taxon>Deinococci</taxon>
        <taxon>Thermales</taxon>
        <taxon>Thermaceae</taxon>
        <taxon>Oceanithermus</taxon>
    </lineage>
</organism>
<dbReference type="NCBIfam" id="NF003816">
    <property type="entry name" value="PRK05406.1-5"/>
    <property type="match status" value="1"/>
</dbReference>
<dbReference type="HAMAP" id="MF_00691">
    <property type="entry name" value="PxpA"/>
    <property type="match status" value="1"/>
</dbReference>
<evidence type="ECO:0000313" key="2">
    <source>
        <dbReference type="EMBL" id="GEM89321.1"/>
    </source>
</evidence>
<dbReference type="PANTHER" id="PTHR30292:SF0">
    <property type="entry name" value="5-OXOPROLINASE SUBUNIT A"/>
    <property type="match status" value="1"/>
</dbReference>
<reference evidence="2 3" key="1">
    <citation type="submission" date="2019-07" db="EMBL/GenBank/DDBJ databases">
        <title>Whole genome shotgun sequence of Oceanithermus desulfurans NBRC 100063.</title>
        <authorList>
            <person name="Hosoyama A."/>
            <person name="Uohara A."/>
            <person name="Ohji S."/>
            <person name="Ichikawa N."/>
        </authorList>
    </citation>
    <scope>NUCLEOTIDE SEQUENCE [LARGE SCALE GENOMIC DNA]</scope>
    <source>
        <strain evidence="2 3">NBRC 100063</strain>
    </source>
</reference>
<dbReference type="Gene3D" id="3.20.20.370">
    <property type="entry name" value="Glycoside hydrolase/deacetylase"/>
    <property type="match status" value="1"/>
</dbReference>
<accession>A0A511RI47</accession>
<dbReference type="PANTHER" id="PTHR30292">
    <property type="entry name" value="UNCHARACTERIZED PROTEIN YBGL-RELATED"/>
    <property type="match status" value="1"/>
</dbReference>
<dbReference type="NCBIfam" id="NF003814">
    <property type="entry name" value="PRK05406.1-3"/>
    <property type="match status" value="1"/>
</dbReference>
<dbReference type="InterPro" id="IPR011330">
    <property type="entry name" value="Glyco_hydro/deAcase_b/a-brl"/>
</dbReference>
<keyword evidence="1" id="KW-0378">Hydrolase</keyword>
<dbReference type="EMBL" id="BJXN01000004">
    <property type="protein sequence ID" value="GEM89321.1"/>
    <property type="molecule type" value="Genomic_DNA"/>
</dbReference>
<keyword evidence="1" id="KW-0067">ATP-binding</keyword>
<dbReference type="OrthoDB" id="9773478at2"/>
<dbReference type="Pfam" id="PF03746">
    <property type="entry name" value="LamB_YcsF"/>
    <property type="match status" value="1"/>
</dbReference>
<dbReference type="InterPro" id="IPR005501">
    <property type="entry name" value="LamB/YcsF/PxpA-like"/>
</dbReference>
<comment type="caution">
    <text evidence="2">The sequence shown here is derived from an EMBL/GenBank/DDBJ whole genome shotgun (WGS) entry which is preliminary data.</text>
</comment>
<keyword evidence="1" id="KW-0547">Nucleotide-binding</keyword>
<dbReference type="CDD" id="cd10787">
    <property type="entry name" value="LamB_YcsF_like"/>
    <property type="match status" value="1"/>
</dbReference>
<sequence length="252" mass="27079">MPSIDLNADAGESFGPWKMGSDEELFPLLSSVNLATGFHAGDPLTMRRSIALARKHGVAVGAHPGFPDLVGFGRRDLAVTPEQAYADTLYQIGALAAFLKVEGALLHHVKPHGALYLQMLRNEATAEAVARAVRDYDPELPLVLLPNTPMEAAAARVGVRFVREAFPDRAYLSDGRLAPRSLDGALIRDPERAAERAVQMVLEGKVAALDGGEVEVRAETLCVHGDNPEAVAIARAVRRALETAGVDVRSYR</sequence>
<dbReference type="GO" id="GO:0017168">
    <property type="term" value="F:5-oxoprolinase (ATP-hydrolyzing) activity"/>
    <property type="evidence" value="ECO:0007669"/>
    <property type="project" value="UniProtKB-UniRule"/>
</dbReference>
<name>A0A511RI47_9DEIN</name>
<comment type="similarity">
    <text evidence="1">Belongs to the LamB/PxpA family.</text>
</comment>
<evidence type="ECO:0000313" key="3">
    <source>
        <dbReference type="Proteomes" id="UP000321827"/>
    </source>
</evidence>
<dbReference type="SUPFAM" id="SSF88713">
    <property type="entry name" value="Glycoside hydrolase/deacetylase"/>
    <property type="match status" value="1"/>
</dbReference>